<evidence type="ECO:0000313" key="2">
    <source>
        <dbReference type="Proteomes" id="UP000438914"/>
    </source>
</evidence>
<comment type="caution">
    <text evidence="1">The sequence shown here is derived from an EMBL/GenBank/DDBJ whole genome shotgun (WGS) entry which is preliminary data.</text>
</comment>
<evidence type="ECO:0000313" key="1">
    <source>
        <dbReference type="EMBL" id="MST84479.1"/>
    </source>
</evidence>
<dbReference type="Proteomes" id="UP000438914">
    <property type="component" value="Unassembled WGS sequence"/>
</dbReference>
<dbReference type="RefSeq" id="WP_154534062.1">
    <property type="nucleotide sequence ID" value="NZ_VUNG01000015.1"/>
</dbReference>
<sequence>MSQCLEHQNDGIGSTKLQILIQQLRFYKNDILPFYAAAKTALLVSLRKKQLQRKNIALKEQGKRIFLIFADEDLDNPYRRVIETT</sequence>
<keyword evidence="2" id="KW-1185">Reference proteome</keyword>
<accession>A0A7K0KF48</accession>
<organism evidence="1 2">
    <name type="scientific">Hallella mizrahii</name>
    <dbReference type="NCBI Taxonomy" id="2606637"/>
    <lineage>
        <taxon>Bacteria</taxon>
        <taxon>Pseudomonadati</taxon>
        <taxon>Bacteroidota</taxon>
        <taxon>Bacteroidia</taxon>
        <taxon>Bacteroidales</taxon>
        <taxon>Prevotellaceae</taxon>
        <taxon>Hallella</taxon>
    </lineage>
</organism>
<dbReference type="AlphaFoldDB" id="A0A7K0KF48"/>
<protein>
    <submittedName>
        <fullName evidence="1">Uncharacterized protein</fullName>
    </submittedName>
</protein>
<proteinExistence type="predicted"/>
<reference evidence="1 2" key="1">
    <citation type="submission" date="2019-08" db="EMBL/GenBank/DDBJ databases">
        <title>In-depth cultivation of the pig gut microbiome towards novel bacterial diversity and tailored functional studies.</title>
        <authorList>
            <person name="Wylensek D."/>
            <person name="Hitch T.C.A."/>
            <person name="Clavel T."/>
        </authorList>
    </citation>
    <scope>NUCLEOTIDE SEQUENCE [LARGE SCALE GENOMIC DNA]</scope>
    <source>
        <strain evidence="1 2">LKV-178-WT-2A</strain>
    </source>
</reference>
<gene>
    <name evidence="1" type="ORF">FYJ73_07315</name>
</gene>
<name>A0A7K0KF48_9BACT</name>
<dbReference type="EMBL" id="VUNG01000015">
    <property type="protein sequence ID" value="MST84479.1"/>
    <property type="molecule type" value="Genomic_DNA"/>
</dbReference>